<evidence type="ECO:0008006" key="5">
    <source>
        <dbReference type="Google" id="ProtNLM"/>
    </source>
</evidence>
<reference evidence="3" key="1">
    <citation type="submission" date="2019-04" db="EMBL/GenBank/DDBJ databases">
        <title>Genome assembly of Zosterops borbonicus 15179.</title>
        <authorList>
            <person name="Leroy T."/>
            <person name="Anselmetti Y."/>
            <person name="Tilak M.-K."/>
            <person name="Nabholz B."/>
        </authorList>
    </citation>
    <scope>NUCLEOTIDE SEQUENCE</scope>
    <source>
        <strain evidence="3">HGM_15179</strain>
        <tissue evidence="3">Muscle</tissue>
    </source>
</reference>
<accession>A0A8K1G111</accession>
<evidence type="ECO:0000256" key="2">
    <source>
        <dbReference type="SAM" id="SignalP"/>
    </source>
</evidence>
<gene>
    <name evidence="3" type="ORF">HGM15179_017335</name>
</gene>
<dbReference type="EMBL" id="SWJQ01000998">
    <property type="protein sequence ID" value="TRZ09771.1"/>
    <property type="molecule type" value="Genomic_DNA"/>
</dbReference>
<feature type="region of interest" description="Disordered" evidence="1">
    <location>
        <begin position="35"/>
        <end position="59"/>
    </location>
</feature>
<dbReference type="AlphaFoldDB" id="A0A8K1G111"/>
<evidence type="ECO:0000313" key="4">
    <source>
        <dbReference type="Proteomes" id="UP000796761"/>
    </source>
</evidence>
<evidence type="ECO:0000256" key="1">
    <source>
        <dbReference type="SAM" id="MobiDB-lite"/>
    </source>
</evidence>
<organism evidence="3 4">
    <name type="scientific">Zosterops borbonicus</name>
    <dbReference type="NCBI Taxonomy" id="364589"/>
    <lineage>
        <taxon>Eukaryota</taxon>
        <taxon>Metazoa</taxon>
        <taxon>Chordata</taxon>
        <taxon>Craniata</taxon>
        <taxon>Vertebrata</taxon>
        <taxon>Euteleostomi</taxon>
        <taxon>Archelosauria</taxon>
        <taxon>Archosauria</taxon>
        <taxon>Dinosauria</taxon>
        <taxon>Saurischia</taxon>
        <taxon>Theropoda</taxon>
        <taxon>Coelurosauria</taxon>
        <taxon>Aves</taxon>
        <taxon>Neognathae</taxon>
        <taxon>Neoaves</taxon>
        <taxon>Telluraves</taxon>
        <taxon>Australaves</taxon>
        <taxon>Passeriformes</taxon>
        <taxon>Sylvioidea</taxon>
        <taxon>Zosteropidae</taxon>
        <taxon>Zosterops</taxon>
    </lineage>
</organism>
<keyword evidence="4" id="KW-1185">Reference proteome</keyword>
<dbReference type="Proteomes" id="UP000796761">
    <property type="component" value="Unassembled WGS sequence"/>
</dbReference>
<feature type="chain" id="PRO_5035426474" description="Secreted protein" evidence="2">
    <location>
        <begin position="19"/>
        <end position="142"/>
    </location>
</feature>
<proteinExistence type="predicted"/>
<name>A0A8K1G111_9PASS</name>
<feature type="compositionally biased region" description="Basic and acidic residues" evidence="1">
    <location>
        <begin position="45"/>
        <end position="56"/>
    </location>
</feature>
<feature type="compositionally biased region" description="Acidic residues" evidence="1">
    <location>
        <begin position="35"/>
        <end position="44"/>
    </location>
</feature>
<evidence type="ECO:0000313" key="3">
    <source>
        <dbReference type="EMBL" id="TRZ09771.1"/>
    </source>
</evidence>
<feature type="signal peptide" evidence="2">
    <location>
        <begin position="1"/>
        <end position="18"/>
    </location>
</feature>
<comment type="caution">
    <text evidence="3">The sequence shown here is derived from an EMBL/GenBank/DDBJ whole genome shotgun (WGS) entry which is preliminary data.</text>
</comment>
<keyword evidence="2" id="KW-0732">Signal</keyword>
<sequence>MGVALVTMGMALVTMGMALVTMEMALVAVGMALDGAEEEEEEEEERRMKEEEEMRMKGSPSVAFVIPRGLGDKNSSLEWPWLCGSRVSADSGVSPTLPWLLSLVALGVGDNSLVALTVGGSSLLALSVGDSSLLALGTVPCW</sequence>
<protein>
    <recommendedName>
        <fullName evidence="5">Secreted protein</fullName>
    </recommendedName>
</protein>